<reference evidence="1" key="1">
    <citation type="submission" date="2023-04" db="EMBL/GenBank/DDBJ databases">
        <title>Draft Genome sequencing of Naganishia species isolated from polar environments using Oxford Nanopore Technology.</title>
        <authorList>
            <person name="Leo P."/>
            <person name="Venkateswaran K."/>
        </authorList>
    </citation>
    <scope>NUCLEOTIDE SEQUENCE</scope>
    <source>
        <strain evidence="1">DBVPG 5303</strain>
    </source>
</reference>
<evidence type="ECO:0000313" key="1">
    <source>
        <dbReference type="EMBL" id="KAJ9119450.1"/>
    </source>
</evidence>
<gene>
    <name evidence="1" type="ORF">QFC24_005683</name>
</gene>
<keyword evidence="2" id="KW-1185">Reference proteome</keyword>
<comment type="caution">
    <text evidence="1">The sequence shown here is derived from an EMBL/GenBank/DDBJ whole genome shotgun (WGS) entry which is preliminary data.</text>
</comment>
<proteinExistence type="predicted"/>
<sequence length="569" mass="62477">MAQDVTTTASTPRQQTDQGQRPPITENNLSSSLTSAKSLIALQLLSRLITFSLNQALIRIASPKVFGTAAVQFDLVRDTILFLSREGVRGVVIRIPGDKKIAESSQRGRWIEDTRIHNLVNLPILLGIAVTTALLPLYLHSLPSTTTSQSYFHSSLGLYVAATLLELLTEPLYLRSQLSSPVDTSIRVQAEGTAIIIRAIVTVVCLAASREQYALLAFAFGQISYSVALGFKYVRAYWNETGLWKGPFGTGSQRNREARPKESRTSYLSNYFYPHHITLLGALLGQSTIKHFLTEADRIVVAWASPLEDQGGYAVASNYASLVARIVFQPVEESSRLYFAREINVNPIQDARSLNKSSPFLITLTAYLTLYLPILSINGILEAFFAATSGVKGLGTQSGVMVASSGAFAGTLMLLSSIRHWLPTTTSTYPHSELGLLRLFRPAWLRTWTNPEVSLVYANGISMLVRIVFAFRHAINLTDSLLGERIRRQIMKRPATRAVAVIIPFAILLRSVINYTEHYGINNTLSVQAGVVALGGMLGVACLGLIYIDEKPRWKAAIAGNNDAMSKSR</sequence>
<accession>A0ACC2X792</accession>
<evidence type="ECO:0000313" key="2">
    <source>
        <dbReference type="Proteomes" id="UP001234202"/>
    </source>
</evidence>
<name>A0ACC2X792_9TREE</name>
<dbReference type="Proteomes" id="UP001234202">
    <property type="component" value="Unassembled WGS sequence"/>
</dbReference>
<protein>
    <submittedName>
        <fullName evidence="1">Uncharacterized protein</fullName>
    </submittedName>
</protein>
<organism evidence="1 2">
    <name type="scientific">Naganishia onofrii</name>
    <dbReference type="NCBI Taxonomy" id="1851511"/>
    <lineage>
        <taxon>Eukaryota</taxon>
        <taxon>Fungi</taxon>
        <taxon>Dikarya</taxon>
        <taxon>Basidiomycota</taxon>
        <taxon>Agaricomycotina</taxon>
        <taxon>Tremellomycetes</taxon>
        <taxon>Filobasidiales</taxon>
        <taxon>Filobasidiaceae</taxon>
        <taxon>Naganishia</taxon>
    </lineage>
</organism>
<dbReference type="EMBL" id="JASBWV010000024">
    <property type="protein sequence ID" value="KAJ9119450.1"/>
    <property type="molecule type" value="Genomic_DNA"/>
</dbReference>